<proteinExistence type="predicted"/>
<dbReference type="EMBL" id="RFFJ01000016">
    <property type="protein sequence ID" value="RMI44455.1"/>
    <property type="molecule type" value="Genomic_DNA"/>
</dbReference>
<dbReference type="Proteomes" id="UP000278673">
    <property type="component" value="Unassembled WGS sequence"/>
</dbReference>
<comment type="caution">
    <text evidence="1">The sequence shown here is derived from an EMBL/GenBank/DDBJ whole genome shotgun (WGS) entry which is preliminary data.</text>
</comment>
<evidence type="ECO:0000313" key="2">
    <source>
        <dbReference type="Proteomes" id="UP000278673"/>
    </source>
</evidence>
<evidence type="ECO:0000313" key="1">
    <source>
        <dbReference type="EMBL" id="RMI44455.1"/>
    </source>
</evidence>
<name>A0A3M2M7E4_9ACTN</name>
<organism evidence="1 2">
    <name type="scientific">Streptomyces triticirhizae</name>
    <dbReference type="NCBI Taxonomy" id="2483353"/>
    <lineage>
        <taxon>Bacteria</taxon>
        <taxon>Bacillati</taxon>
        <taxon>Actinomycetota</taxon>
        <taxon>Actinomycetes</taxon>
        <taxon>Kitasatosporales</taxon>
        <taxon>Streptomycetaceae</taxon>
        <taxon>Streptomyces</taxon>
    </lineage>
</organism>
<gene>
    <name evidence="1" type="ORF">EBN88_05490</name>
</gene>
<sequence length="194" mass="20941">MPCTVAPVDDDLAHLLAHTWGPDGWAWTRAGVDPVPEDRELDDDLDPFALLPPYVETVDGSRGWADAAARTPHGLRLAYLLRTSSSARRLLWLAICGAAEPTPELLAVQDRAARALLRIRDVAWLRLLANCLVLCVAICCMICERLAAKDDAQAAVPPPWTLWPPPRLPVVVHVLTRCVLTAAPPVGAAGSARA</sequence>
<accession>A0A3M2M7E4</accession>
<protein>
    <submittedName>
        <fullName evidence="1">Uncharacterized protein</fullName>
    </submittedName>
</protein>
<dbReference type="AlphaFoldDB" id="A0A3M2M7E4"/>
<reference evidence="1 2" key="1">
    <citation type="submission" date="2018-10" db="EMBL/GenBank/DDBJ databases">
        <title>Isolation, diversity and antifungal activity of actinobacteria from wheat.</title>
        <authorList>
            <person name="Han C."/>
        </authorList>
    </citation>
    <scope>NUCLEOTIDE SEQUENCE [LARGE SCALE GENOMIC DNA]</scope>
    <source>
        <strain evidence="1 2">NEAU-YY642</strain>
    </source>
</reference>
<keyword evidence="2" id="KW-1185">Reference proteome</keyword>